<dbReference type="GO" id="GO:0003676">
    <property type="term" value="F:nucleic acid binding"/>
    <property type="evidence" value="ECO:0007669"/>
    <property type="project" value="InterPro"/>
</dbReference>
<accession>A0A078A8C1</accession>
<keyword evidence="7" id="KW-1185">Reference proteome</keyword>
<protein>
    <submittedName>
        <fullName evidence="6">Dna modification methylase</fullName>
    </submittedName>
</protein>
<dbReference type="EMBL" id="CCKQ01005768">
    <property type="protein sequence ID" value="CDW77026.1"/>
    <property type="molecule type" value="Genomic_DNA"/>
</dbReference>
<feature type="domain" description="Ribosomal RNA large subunit methyltransferase K/L-like methyltransferase" evidence="4">
    <location>
        <begin position="192"/>
        <end position="326"/>
    </location>
</feature>
<gene>
    <name evidence="6" type="primary">Contig16077.g17135</name>
    <name evidence="6" type="ORF">STYLEM_5993</name>
</gene>
<evidence type="ECO:0000313" key="6">
    <source>
        <dbReference type="EMBL" id="CDW77026.1"/>
    </source>
</evidence>
<dbReference type="InterPro" id="IPR029063">
    <property type="entry name" value="SAM-dependent_MTases_sf"/>
</dbReference>
<feature type="domain" description="tRNA (guanine(10)-N(2))-methyltransferase TRMT11 N-terminal" evidence="5">
    <location>
        <begin position="11"/>
        <end position="166"/>
    </location>
</feature>
<name>A0A078A8C1_STYLE</name>
<dbReference type="PANTHER" id="PTHR13370:SF3">
    <property type="entry name" value="TRNA (GUANINE(10)-N2)-METHYLTRANSFERASE HOMOLOG"/>
    <property type="match status" value="1"/>
</dbReference>
<dbReference type="OMA" id="AFNKWSR"/>
<dbReference type="InterPro" id="IPR000241">
    <property type="entry name" value="RlmKL-like_Mtase"/>
</dbReference>
<keyword evidence="1 6" id="KW-0489">Methyltransferase</keyword>
<dbReference type="FunCoup" id="A0A078A8C1">
    <property type="interactions" value="319"/>
</dbReference>
<dbReference type="Pfam" id="PF01170">
    <property type="entry name" value="UPF0020"/>
    <property type="match status" value="1"/>
</dbReference>
<dbReference type="PIRSF" id="PIRSF017259">
    <property type="entry name" value="tRNA_mtfrase_TRM11"/>
    <property type="match status" value="1"/>
</dbReference>
<dbReference type="InterPro" id="IPR002052">
    <property type="entry name" value="DNA_methylase_N6_adenine_CS"/>
</dbReference>
<evidence type="ECO:0000259" key="5">
    <source>
        <dbReference type="Pfam" id="PF25904"/>
    </source>
</evidence>
<evidence type="ECO:0000256" key="2">
    <source>
        <dbReference type="ARBA" id="ARBA00022679"/>
    </source>
</evidence>
<proteinExistence type="predicted"/>
<dbReference type="AlphaFoldDB" id="A0A078A8C1"/>
<evidence type="ECO:0000256" key="1">
    <source>
        <dbReference type="ARBA" id="ARBA00022603"/>
    </source>
</evidence>
<dbReference type="InterPro" id="IPR059073">
    <property type="entry name" value="TRMT11_N"/>
</dbReference>
<reference evidence="6 7" key="1">
    <citation type="submission" date="2014-06" db="EMBL/GenBank/DDBJ databases">
        <authorList>
            <person name="Swart Estienne"/>
        </authorList>
    </citation>
    <scope>NUCLEOTIDE SEQUENCE [LARGE SCALE GENOMIC DNA]</scope>
    <source>
        <strain evidence="6 7">130c</strain>
    </source>
</reference>
<evidence type="ECO:0000256" key="3">
    <source>
        <dbReference type="SAM" id="MobiDB-lite"/>
    </source>
</evidence>
<dbReference type="GO" id="GO:0008168">
    <property type="term" value="F:methyltransferase activity"/>
    <property type="evidence" value="ECO:0007669"/>
    <property type="project" value="UniProtKB-KW"/>
</dbReference>
<dbReference type="OrthoDB" id="296065at2759"/>
<dbReference type="PANTHER" id="PTHR13370">
    <property type="entry name" value="RNA METHYLASE-RELATED"/>
    <property type="match status" value="1"/>
</dbReference>
<dbReference type="GO" id="GO:0043527">
    <property type="term" value="C:tRNA methyltransferase complex"/>
    <property type="evidence" value="ECO:0007669"/>
    <property type="project" value="UniProtKB-ARBA"/>
</dbReference>
<dbReference type="InParanoid" id="A0A078A8C1"/>
<feature type="region of interest" description="Disordered" evidence="3">
    <location>
        <begin position="325"/>
        <end position="373"/>
    </location>
</feature>
<dbReference type="GO" id="GO:0032259">
    <property type="term" value="P:methylation"/>
    <property type="evidence" value="ECO:0007669"/>
    <property type="project" value="UniProtKB-KW"/>
</dbReference>
<organism evidence="6 7">
    <name type="scientific">Stylonychia lemnae</name>
    <name type="common">Ciliate</name>
    <dbReference type="NCBI Taxonomy" id="5949"/>
    <lineage>
        <taxon>Eukaryota</taxon>
        <taxon>Sar</taxon>
        <taxon>Alveolata</taxon>
        <taxon>Ciliophora</taxon>
        <taxon>Intramacronucleata</taxon>
        <taxon>Spirotrichea</taxon>
        <taxon>Stichotrichia</taxon>
        <taxon>Sporadotrichida</taxon>
        <taxon>Oxytrichidae</taxon>
        <taxon>Stylonychinae</taxon>
        <taxon>Stylonychia</taxon>
    </lineage>
</organism>
<evidence type="ECO:0000259" key="4">
    <source>
        <dbReference type="Pfam" id="PF01170"/>
    </source>
</evidence>
<dbReference type="Proteomes" id="UP000039865">
    <property type="component" value="Unassembled WGS sequence"/>
</dbReference>
<dbReference type="PRINTS" id="PR00507">
    <property type="entry name" value="N12N6MTFRASE"/>
</dbReference>
<dbReference type="SUPFAM" id="SSF53335">
    <property type="entry name" value="S-adenosyl-L-methionine-dependent methyltransferases"/>
    <property type="match status" value="1"/>
</dbReference>
<keyword evidence="2" id="KW-0808">Transferase</keyword>
<dbReference type="Pfam" id="PF25904">
    <property type="entry name" value="Tmrp11_N"/>
    <property type="match status" value="1"/>
</dbReference>
<sequence length="451" mass="52569">MESKLIQSSQRYLVHFIKKFKYLDFCLNELESLADMHGVKRDQLFVQPKETLNNIQKNPMVYVNLPSEDVANRILTRSILIKEIIDVYSTGKTYEELLLNVNKERLYPILQLDKTFKFSIEGIGRKIQQAEQIKIIESFGIFPFNKKIDIKHGEITYRVLENNEDHMIYFGREIASNRVEEDTFHFKYDLKNRPYLGPTSTDSQLAFLMANQGQVKEGDFVYDPFVGTGSIAVACSHFKCQQYGSDLDIRVLKGYGVGRKSKNLNIPGLDKIQRFDLFCNFDHYNIPRPEILVSDFSKPPFINNRGAIFDAIVCDPPYGVRARTQKIGISDTKQKRKERLEQEKVQKQSQDEDESKQQEDTQPEKEEEPHYSMKEQYDVREIYNDLLDHASRLVRPGGRLVFLFHTDSELTAEENRFPEHPAFEFICSSENGLTKHRSRHLITMVRKSNQI</sequence>
<dbReference type="PROSITE" id="PS00092">
    <property type="entry name" value="N6_MTASE"/>
    <property type="match status" value="1"/>
</dbReference>
<feature type="compositionally biased region" description="Basic and acidic residues" evidence="3">
    <location>
        <begin position="338"/>
        <end position="373"/>
    </location>
</feature>
<evidence type="ECO:0000313" key="7">
    <source>
        <dbReference type="Proteomes" id="UP000039865"/>
    </source>
</evidence>
<dbReference type="Gene3D" id="3.40.50.150">
    <property type="entry name" value="Vaccinia Virus protein VP39"/>
    <property type="match status" value="1"/>
</dbReference>
<dbReference type="GO" id="GO:0005737">
    <property type="term" value="C:cytoplasm"/>
    <property type="evidence" value="ECO:0007669"/>
    <property type="project" value="TreeGrafter"/>
</dbReference>